<feature type="domain" description="Leucine-rich repeat-containing N-terminal plant-type" evidence="3">
    <location>
        <begin position="37"/>
        <end position="78"/>
    </location>
</feature>
<dbReference type="FunFam" id="3.80.10.10:FF:000383">
    <property type="entry name" value="Leucine-rich repeat receptor protein kinase EMS1"/>
    <property type="match status" value="1"/>
</dbReference>
<name>A0A9W7JEL0_HIBTR</name>
<dbReference type="InterPro" id="IPR001611">
    <property type="entry name" value="Leu-rich_rpt"/>
</dbReference>
<dbReference type="Pfam" id="PF13516">
    <property type="entry name" value="LRR_6"/>
    <property type="match status" value="1"/>
</dbReference>
<dbReference type="InterPro" id="IPR032675">
    <property type="entry name" value="LRR_dom_sf"/>
</dbReference>
<sequence>MGNFWVFQNQCMCLFSCFIFTFLHNSFTLSLQQQNPSNEVMAMLGFKQKSVAADPQGFLNDWRLESLTPCSWRGVSCSSHGNVTMLNFTDAGLIGRLHMDDLMVLESLKHLHLSGNLFSGNFFLNKASHPSCIIETLDLSFNNLSEPISETFLGSCFHLVSLNLSHNSIPGDIPAVLVSDFSKSLKSLDLSHNNLSDDFPMLEFKNCANLVALNLSNNSLYGTGIPRSLTNCLLLENLDVSLNKVEGKIPASLGNLKNLKHLNLAQNTISGNIPPEMGSTCGTLTELDLSGNKLSGGFPETFKSCNGLQRLNLGSNQLSGNFLTTVISYLPSLQILQVPFNNISGFIPLSLTNCT</sequence>
<keyword evidence="5" id="KW-1185">Reference proteome</keyword>
<protein>
    <submittedName>
        <fullName evidence="4">BRI1-like 3</fullName>
    </submittedName>
</protein>
<dbReference type="Pfam" id="PF13855">
    <property type="entry name" value="LRR_8"/>
    <property type="match status" value="1"/>
</dbReference>
<dbReference type="EMBL" id="BSYR01000061">
    <property type="protein sequence ID" value="GMJ11398.1"/>
    <property type="molecule type" value="Genomic_DNA"/>
</dbReference>
<dbReference type="AlphaFoldDB" id="A0A9W7JEL0"/>
<gene>
    <name evidence="4" type="ORF">HRI_004809000</name>
</gene>
<proteinExistence type="predicted"/>
<keyword evidence="2" id="KW-0677">Repeat</keyword>
<evidence type="ECO:0000313" key="4">
    <source>
        <dbReference type="EMBL" id="GMJ11398.1"/>
    </source>
</evidence>
<evidence type="ECO:0000313" key="5">
    <source>
        <dbReference type="Proteomes" id="UP001165190"/>
    </source>
</evidence>
<dbReference type="InterPro" id="IPR050994">
    <property type="entry name" value="At_inactive_RLKs"/>
</dbReference>
<dbReference type="InterPro" id="IPR013210">
    <property type="entry name" value="LRR_N_plant-typ"/>
</dbReference>
<accession>A0A9W7JEL0</accession>
<reference evidence="4" key="1">
    <citation type="submission" date="2023-05" db="EMBL/GenBank/DDBJ databases">
        <title>Genome and transcriptome analyses reveal genes involved in the formation of fine ridges on petal epidermal cells in Hibiscus trionum.</title>
        <authorList>
            <person name="Koshimizu S."/>
            <person name="Masuda S."/>
            <person name="Ishii T."/>
            <person name="Shirasu K."/>
            <person name="Hoshino A."/>
            <person name="Arita M."/>
        </authorList>
    </citation>
    <scope>NUCLEOTIDE SEQUENCE</scope>
    <source>
        <strain evidence="4">Hamamatsu line</strain>
    </source>
</reference>
<organism evidence="4 5">
    <name type="scientific">Hibiscus trionum</name>
    <name type="common">Flower of an hour</name>
    <dbReference type="NCBI Taxonomy" id="183268"/>
    <lineage>
        <taxon>Eukaryota</taxon>
        <taxon>Viridiplantae</taxon>
        <taxon>Streptophyta</taxon>
        <taxon>Embryophyta</taxon>
        <taxon>Tracheophyta</taxon>
        <taxon>Spermatophyta</taxon>
        <taxon>Magnoliopsida</taxon>
        <taxon>eudicotyledons</taxon>
        <taxon>Gunneridae</taxon>
        <taxon>Pentapetalae</taxon>
        <taxon>rosids</taxon>
        <taxon>malvids</taxon>
        <taxon>Malvales</taxon>
        <taxon>Malvaceae</taxon>
        <taxon>Malvoideae</taxon>
        <taxon>Hibiscus</taxon>
    </lineage>
</organism>
<dbReference type="Pfam" id="PF08263">
    <property type="entry name" value="LRRNT_2"/>
    <property type="match status" value="1"/>
</dbReference>
<evidence type="ECO:0000256" key="1">
    <source>
        <dbReference type="ARBA" id="ARBA00022614"/>
    </source>
</evidence>
<dbReference type="Pfam" id="PF00560">
    <property type="entry name" value="LRR_1"/>
    <property type="match status" value="5"/>
</dbReference>
<dbReference type="SUPFAM" id="SSF52058">
    <property type="entry name" value="L domain-like"/>
    <property type="match status" value="1"/>
</dbReference>
<dbReference type="PANTHER" id="PTHR48010:SF5">
    <property type="entry name" value="PROTEIN TOO MANY MOUTHS"/>
    <property type="match status" value="1"/>
</dbReference>
<dbReference type="Proteomes" id="UP001165190">
    <property type="component" value="Unassembled WGS sequence"/>
</dbReference>
<dbReference type="PANTHER" id="PTHR48010">
    <property type="entry name" value="OS05G0588300 PROTEIN"/>
    <property type="match status" value="1"/>
</dbReference>
<evidence type="ECO:0000259" key="3">
    <source>
        <dbReference type="Pfam" id="PF08263"/>
    </source>
</evidence>
<comment type="caution">
    <text evidence="4">The sequence shown here is derived from an EMBL/GenBank/DDBJ whole genome shotgun (WGS) entry which is preliminary data.</text>
</comment>
<dbReference type="PROSITE" id="PS51450">
    <property type="entry name" value="LRR"/>
    <property type="match status" value="1"/>
</dbReference>
<evidence type="ECO:0000256" key="2">
    <source>
        <dbReference type="ARBA" id="ARBA00022737"/>
    </source>
</evidence>
<dbReference type="OrthoDB" id="997272at2759"/>
<dbReference type="Gene3D" id="3.80.10.10">
    <property type="entry name" value="Ribonuclease Inhibitor"/>
    <property type="match status" value="1"/>
</dbReference>
<keyword evidence="1" id="KW-0433">Leucine-rich repeat</keyword>